<dbReference type="PANTHER" id="PTHR45527">
    <property type="entry name" value="NONRIBOSOMAL PEPTIDE SYNTHETASE"/>
    <property type="match status" value="1"/>
</dbReference>
<dbReference type="SUPFAM" id="SSF56801">
    <property type="entry name" value="Acetyl-CoA synthetase-like"/>
    <property type="match status" value="1"/>
</dbReference>
<comment type="caution">
    <text evidence="2">The sequence shown here is derived from an EMBL/GenBank/DDBJ whole genome shotgun (WGS) entry which is preliminary data.</text>
</comment>
<accession>A0A4Q9HKJ3</accession>
<dbReference type="GO" id="GO:0044550">
    <property type="term" value="P:secondary metabolite biosynthetic process"/>
    <property type="evidence" value="ECO:0007669"/>
    <property type="project" value="TreeGrafter"/>
</dbReference>
<dbReference type="EMBL" id="SIXH01000561">
    <property type="protein sequence ID" value="TBO55226.1"/>
    <property type="molecule type" value="Genomic_DNA"/>
</dbReference>
<dbReference type="PANTHER" id="PTHR45527:SF1">
    <property type="entry name" value="FATTY ACID SYNTHASE"/>
    <property type="match status" value="1"/>
</dbReference>
<sequence length="102" mass="10821">MHLLNAVARQVRRAPDAVALTDHRGTRLTYAELDSRARAAAGALRALGIGPGDRVGLVLPRTTDLFVLELAVLLAGACFTPLDAAQPPDRLRTLLTRASVAL</sequence>
<dbReference type="RefSeq" id="WP_165484967.1">
    <property type="nucleotide sequence ID" value="NZ_SIXH01000561.1"/>
</dbReference>
<dbReference type="Gene3D" id="3.40.50.12780">
    <property type="entry name" value="N-terminal domain of ligase-like"/>
    <property type="match status" value="1"/>
</dbReference>
<feature type="non-terminal residue" evidence="2">
    <location>
        <position position="102"/>
    </location>
</feature>
<proteinExistence type="predicted"/>
<keyword evidence="3" id="KW-1185">Reference proteome</keyword>
<evidence type="ECO:0000313" key="3">
    <source>
        <dbReference type="Proteomes" id="UP000292452"/>
    </source>
</evidence>
<evidence type="ECO:0000259" key="1">
    <source>
        <dbReference type="Pfam" id="PF00501"/>
    </source>
</evidence>
<reference evidence="2 3" key="1">
    <citation type="submission" date="2019-02" db="EMBL/GenBank/DDBJ databases">
        <title>Draft Genome Sequence of Streptomyces sp. AM-2504, identified by 16S rRNA comparative analysis as a Streptomyces Kasugaensis strain.</title>
        <authorList>
            <person name="Napolioni V."/>
            <person name="Giuliodori A.M."/>
            <person name="Spurio R."/>
            <person name="Fabbretti A."/>
        </authorList>
    </citation>
    <scope>NUCLEOTIDE SEQUENCE [LARGE SCALE GENOMIC DNA]</scope>
    <source>
        <strain evidence="2 3">AM-2504</strain>
    </source>
</reference>
<protein>
    <submittedName>
        <fullName evidence="2">Peptide synthetase</fullName>
    </submittedName>
</protein>
<dbReference type="InterPro" id="IPR000873">
    <property type="entry name" value="AMP-dep_synth/lig_dom"/>
</dbReference>
<name>A0A4Q9HKJ3_STRKA</name>
<dbReference type="GO" id="GO:0043041">
    <property type="term" value="P:amino acid activation for nonribosomal peptide biosynthetic process"/>
    <property type="evidence" value="ECO:0007669"/>
    <property type="project" value="TreeGrafter"/>
</dbReference>
<dbReference type="InterPro" id="IPR042099">
    <property type="entry name" value="ANL_N_sf"/>
</dbReference>
<dbReference type="GO" id="GO:0031177">
    <property type="term" value="F:phosphopantetheine binding"/>
    <property type="evidence" value="ECO:0007669"/>
    <property type="project" value="TreeGrafter"/>
</dbReference>
<dbReference type="Pfam" id="PF00501">
    <property type="entry name" value="AMP-binding"/>
    <property type="match status" value="1"/>
</dbReference>
<gene>
    <name evidence="2" type="ORF">EYS09_34360</name>
</gene>
<dbReference type="Proteomes" id="UP000292452">
    <property type="component" value="Unassembled WGS sequence"/>
</dbReference>
<organism evidence="2 3">
    <name type="scientific">Streptomyces kasugaensis</name>
    <dbReference type="NCBI Taxonomy" id="1946"/>
    <lineage>
        <taxon>Bacteria</taxon>
        <taxon>Bacillati</taxon>
        <taxon>Actinomycetota</taxon>
        <taxon>Actinomycetes</taxon>
        <taxon>Kitasatosporales</taxon>
        <taxon>Streptomycetaceae</taxon>
        <taxon>Streptomyces</taxon>
    </lineage>
</organism>
<evidence type="ECO:0000313" key="2">
    <source>
        <dbReference type="EMBL" id="TBO55226.1"/>
    </source>
</evidence>
<dbReference type="GO" id="GO:0005737">
    <property type="term" value="C:cytoplasm"/>
    <property type="evidence" value="ECO:0007669"/>
    <property type="project" value="TreeGrafter"/>
</dbReference>
<feature type="domain" description="AMP-dependent synthetase/ligase" evidence="1">
    <location>
        <begin position="8"/>
        <end position="100"/>
    </location>
</feature>
<dbReference type="AlphaFoldDB" id="A0A4Q9HKJ3"/>